<dbReference type="CDD" id="cd04496">
    <property type="entry name" value="SSB_OBF"/>
    <property type="match status" value="1"/>
</dbReference>
<comment type="caution">
    <text evidence="5">The sequence shown here is derived from an EMBL/GenBank/DDBJ whole genome shotgun (WGS) entry which is preliminary data.</text>
</comment>
<dbReference type="EMBL" id="PFET01000013">
    <property type="protein sequence ID" value="PJE75617.1"/>
    <property type="molecule type" value="Genomic_DNA"/>
</dbReference>
<dbReference type="GO" id="GO:0006260">
    <property type="term" value="P:DNA replication"/>
    <property type="evidence" value="ECO:0007669"/>
    <property type="project" value="InterPro"/>
</dbReference>
<accession>A0A2M8LDU2</accession>
<organism evidence="5 6">
    <name type="scientific">Candidatus Uhrbacteria bacterium CG10_big_fil_rev_8_21_14_0_10_48_11</name>
    <dbReference type="NCBI Taxonomy" id="1975037"/>
    <lineage>
        <taxon>Bacteria</taxon>
        <taxon>Candidatus Uhriibacteriota</taxon>
    </lineage>
</organism>
<evidence type="ECO:0000256" key="3">
    <source>
        <dbReference type="PIRNR" id="PIRNR002070"/>
    </source>
</evidence>
<gene>
    <name evidence="5" type="ORF">COV04_04100</name>
</gene>
<dbReference type="SUPFAM" id="SSF50249">
    <property type="entry name" value="Nucleic acid-binding proteins"/>
    <property type="match status" value="1"/>
</dbReference>
<name>A0A2M8LDU2_9BACT</name>
<dbReference type="Pfam" id="PF00436">
    <property type="entry name" value="SSB"/>
    <property type="match status" value="1"/>
</dbReference>
<sequence length="147" mass="16279">MSLNKVLLIGNLTRDPETRSTPSGQNVTTFGVATNRSWTTPTGEKQERTEFHNVVAWGKLAEIADRFLGKGRKVYIEGRLQTREWEGQDGAKRSRTEIVAENFIMLDRAGDSTSGGPFRSAAKPSTNDAEQPAPEGEDEIQLENIPF</sequence>
<dbReference type="InterPro" id="IPR000424">
    <property type="entry name" value="Primosome_PriB/ssb"/>
</dbReference>
<dbReference type="Proteomes" id="UP000231152">
    <property type="component" value="Unassembled WGS sequence"/>
</dbReference>
<proteinExistence type="inferred from homology"/>
<dbReference type="NCBIfam" id="TIGR00621">
    <property type="entry name" value="ssb"/>
    <property type="match status" value="1"/>
</dbReference>
<reference evidence="5 6" key="1">
    <citation type="submission" date="2017-09" db="EMBL/GenBank/DDBJ databases">
        <title>Depth-based differentiation of microbial function through sediment-hosted aquifers and enrichment of novel symbionts in the deep terrestrial subsurface.</title>
        <authorList>
            <person name="Probst A.J."/>
            <person name="Ladd B."/>
            <person name="Jarett J.K."/>
            <person name="Geller-Mcgrath D.E."/>
            <person name="Sieber C.M."/>
            <person name="Emerson J.B."/>
            <person name="Anantharaman K."/>
            <person name="Thomas B.C."/>
            <person name="Malmstrom R."/>
            <person name="Stieglmeier M."/>
            <person name="Klingl A."/>
            <person name="Woyke T."/>
            <person name="Ryan C.M."/>
            <person name="Banfield J.F."/>
        </authorList>
    </citation>
    <scope>NUCLEOTIDE SEQUENCE [LARGE SCALE GENOMIC DNA]</scope>
    <source>
        <strain evidence="5">CG10_big_fil_rev_8_21_14_0_10_48_11</strain>
    </source>
</reference>
<dbReference type="InterPro" id="IPR012340">
    <property type="entry name" value="NA-bd_OB-fold"/>
</dbReference>
<protein>
    <recommendedName>
        <fullName evidence="2 3">Single-stranded DNA-binding protein</fullName>
        <shortName evidence="2">SSB</shortName>
    </recommendedName>
</protein>
<evidence type="ECO:0000256" key="2">
    <source>
        <dbReference type="HAMAP-Rule" id="MF_00984"/>
    </source>
</evidence>
<evidence type="ECO:0000313" key="6">
    <source>
        <dbReference type="Proteomes" id="UP000231152"/>
    </source>
</evidence>
<feature type="region of interest" description="Disordered" evidence="4">
    <location>
        <begin position="108"/>
        <end position="147"/>
    </location>
</feature>
<dbReference type="Gene3D" id="2.40.50.140">
    <property type="entry name" value="Nucleic acid-binding proteins"/>
    <property type="match status" value="1"/>
</dbReference>
<dbReference type="PIRSF" id="PIRSF002070">
    <property type="entry name" value="SSB"/>
    <property type="match status" value="1"/>
</dbReference>
<evidence type="ECO:0000313" key="5">
    <source>
        <dbReference type="EMBL" id="PJE75617.1"/>
    </source>
</evidence>
<dbReference type="InterPro" id="IPR011344">
    <property type="entry name" value="ssDNA-bd"/>
</dbReference>
<comment type="subunit">
    <text evidence="2">Homotetramer.</text>
</comment>
<dbReference type="GO" id="GO:0003697">
    <property type="term" value="F:single-stranded DNA binding"/>
    <property type="evidence" value="ECO:0007669"/>
    <property type="project" value="UniProtKB-UniRule"/>
</dbReference>
<dbReference type="GO" id="GO:0009295">
    <property type="term" value="C:nucleoid"/>
    <property type="evidence" value="ECO:0007669"/>
    <property type="project" value="TreeGrafter"/>
</dbReference>
<comment type="caution">
    <text evidence="2">Lacks conserved residue(s) required for the propagation of feature annotation.</text>
</comment>
<evidence type="ECO:0000256" key="4">
    <source>
        <dbReference type="SAM" id="MobiDB-lite"/>
    </source>
</evidence>
<dbReference type="AlphaFoldDB" id="A0A2M8LDU2"/>
<evidence type="ECO:0000256" key="1">
    <source>
        <dbReference type="ARBA" id="ARBA00023125"/>
    </source>
</evidence>
<keyword evidence="1 2" id="KW-0238">DNA-binding</keyword>
<dbReference type="HAMAP" id="MF_00984">
    <property type="entry name" value="SSB"/>
    <property type="match status" value="1"/>
</dbReference>
<dbReference type="PANTHER" id="PTHR10302:SF27">
    <property type="entry name" value="SINGLE-STRANDED DNA-BINDING PROTEIN"/>
    <property type="match status" value="1"/>
</dbReference>
<dbReference type="PANTHER" id="PTHR10302">
    <property type="entry name" value="SINGLE-STRANDED DNA-BINDING PROTEIN"/>
    <property type="match status" value="1"/>
</dbReference>
<dbReference type="PROSITE" id="PS50935">
    <property type="entry name" value="SSB"/>
    <property type="match status" value="1"/>
</dbReference>